<dbReference type="EMBL" id="LXQA010173958">
    <property type="protein sequence ID" value="MCI29648.1"/>
    <property type="molecule type" value="Genomic_DNA"/>
</dbReference>
<feature type="transmembrane region" description="Helical" evidence="1">
    <location>
        <begin position="18"/>
        <end position="35"/>
    </location>
</feature>
<reference evidence="2 3" key="1">
    <citation type="journal article" date="2018" name="Front. Plant Sci.">
        <title>Red Clover (Trifolium pratense) and Zigzag Clover (T. medium) - A Picture of Genomic Similarities and Differences.</title>
        <authorList>
            <person name="Dluhosova J."/>
            <person name="Istvanek J."/>
            <person name="Nedelnik J."/>
            <person name="Repkova J."/>
        </authorList>
    </citation>
    <scope>NUCLEOTIDE SEQUENCE [LARGE SCALE GENOMIC DNA]</scope>
    <source>
        <strain evidence="3">cv. 10/8</strain>
        <tissue evidence="2">Leaf</tissue>
    </source>
</reference>
<dbReference type="Proteomes" id="UP000265520">
    <property type="component" value="Unassembled WGS sequence"/>
</dbReference>
<keyword evidence="1" id="KW-1133">Transmembrane helix</keyword>
<evidence type="ECO:0000313" key="2">
    <source>
        <dbReference type="EMBL" id="MCI29648.1"/>
    </source>
</evidence>
<name>A0A392QZB4_9FABA</name>
<keyword evidence="3" id="KW-1185">Reference proteome</keyword>
<protein>
    <submittedName>
        <fullName evidence="2">Uncharacterized protein</fullName>
    </submittedName>
</protein>
<keyword evidence="1" id="KW-0472">Membrane</keyword>
<organism evidence="2 3">
    <name type="scientific">Trifolium medium</name>
    <dbReference type="NCBI Taxonomy" id="97028"/>
    <lineage>
        <taxon>Eukaryota</taxon>
        <taxon>Viridiplantae</taxon>
        <taxon>Streptophyta</taxon>
        <taxon>Embryophyta</taxon>
        <taxon>Tracheophyta</taxon>
        <taxon>Spermatophyta</taxon>
        <taxon>Magnoliopsida</taxon>
        <taxon>eudicotyledons</taxon>
        <taxon>Gunneridae</taxon>
        <taxon>Pentapetalae</taxon>
        <taxon>rosids</taxon>
        <taxon>fabids</taxon>
        <taxon>Fabales</taxon>
        <taxon>Fabaceae</taxon>
        <taxon>Papilionoideae</taxon>
        <taxon>50 kb inversion clade</taxon>
        <taxon>NPAAA clade</taxon>
        <taxon>Hologalegina</taxon>
        <taxon>IRL clade</taxon>
        <taxon>Trifolieae</taxon>
        <taxon>Trifolium</taxon>
    </lineage>
</organism>
<feature type="non-terminal residue" evidence="2">
    <location>
        <position position="1"/>
    </location>
</feature>
<proteinExistence type="predicted"/>
<evidence type="ECO:0000313" key="3">
    <source>
        <dbReference type="Proteomes" id="UP000265520"/>
    </source>
</evidence>
<accession>A0A392QZB4</accession>
<keyword evidence="1" id="KW-0812">Transmembrane</keyword>
<sequence>VEVDLEVEVDVLEVKVEILVVVGVVFHVLVVLRGLDYSVFQEKKGQALAYLQKDVEQFHQK</sequence>
<comment type="caution">
    <text evidence="2">The sequence shown here is derived from an EMBL/GenBank/DDBJ whole genome shotgun (WGS) entry which is preliminary data.</text>
</comment>
<dbReference type="AlphaFoldDB" id="A0A392QZB4"/>
<evidence type="ECO:0000256" key="1">
    <source>
        <dbReference type="SAM" id="Phobius"/>
    </source>
</evidence>